<name>A0A1I7NQT1_9HYPH</name>
<dbReference type="EMBL" id="FPCK01000003">
    <property type="protein sequence ID" value="SFV36983.1"/>
    <property type="molecule type" value="Genomic_DNA"/>
</dbReference>
<keyword evidence="3" id="KW-1185">Reference proteome</keyword>
<dbReference type="AlphaFoldDB" id="A0A1I7NQT1"/>
<evidence type="ECO:0000256" key="1">
    <source>
        <dbReference type="SAM" id="MobiDB-lite"/>
    </source>
</evidence>
<sequence length="72" mass="7634">MPTLFRLLITLVFLGGLAYAGMFALVSFVEPEPKEVAVRIPTRELLGETAPTRPAGLPTPNVTSTPAEAPAQ</sequence>
<protein>
    <recommendedName>
        <fullName evidence="4">Histidine kinase</fullName>
    </recommendedName>
</protein>
<dbReference type="STRING" id="429728.SAMN05216456_2689"/>
<reference evidence="2 3" key="1">
    <citation type="submission" date="2016-10" db="EMBL/GenBank/DDBJ databases">
        <authorList>
            <person name="de Groot N.N."/>
        </authorList>
    </citation>
    <scope>NUCLEOTIDE SEQUENCE [LARGE SCALE GENOMIC DNA]</scope>
    <source>
        <strain evidence="2 3">IPL20</strain>
    </source>
</reference>
<gene>
    <name evidence="2" type="ORF">SAMN05216456_2689</name>
</gene>
<accession>A0A1I7NQT1</accession>
<evidence type="ECO:0000313" key="3">
    <source>
        <dbReference type="Proteomes" id="UP000199074"/>
    </source>
</evidence>
<evidence type="ECO:0008006" key="4">
    <source>
        <dbReference type="Google" id="ProtNLM"/>
    </source>
</evidence>
<evidence type="ECO:0000313" key="2">
    <source>
        <dbReference type="EMBL" id="SFV36983.1"/>
    </source>
</evidence>
<feature type="region of interest" description="Disordered" evidence="1">
    <location>
        <begin position="47"/>
        <end position="72"/>
    </location>
</feature>
<dbReference type="RefSeq" id="WP_425284894.1">
    <property type="nucleotide sequence ID" value="NZ_FPCK01000003.1"/>
</dbReference>
<proteinExistence type="predicted"/>
<organism evidence="2 3">
    <name type="scientific">Devosia crocina</name>
    <dbReference type="NCBI Taxonomy" id="429728"/>
    <lineage>
        <taxon>Bacteria</taxon>
        <taxon>Pseudomonadati</taxon>
        <taxon>Pseudomonadota</taxon>
        <taxon>Alphaproteobacteria</taxon>
        <taxon>Hyphomicrobiales</taxon>
        <taxon>Devosiaceae</taxon>
        <taxon>Devosia</taxon>
    </lineage>
</organism>
<dbReference type="Proteomes" id="UP000199074">
    <property type="component" value="Unassembled WGS sequence"/>
</dbReference>